<dbReference type="InterPro" id="IPR005334">
    <property type="entry name" value="Tctex-1-like"/>
</dbReference>
<dbReference type="PANTHER" id="PTHR21255">
    <property type="entry name" value="T-COMPLEX-ASSOCIATED-TESTIS-EXPRESSED 1/ DYNEIN LIGHT CHAIN"/>
    <property type="match status" value="1"/>
</dbReference>
<evidence type="ECO:0000313" key="4">
    <source>
        <dbReference type="Proteomes" id="UP001634394"/>
    </source>
</evidence>
<proteinExistence type="inferred from homology"/>
<evidence type="ECO:0000313" key="3">
    <source>
        <dbReference type="EMBL" id="KAL3868882.1"/>
    </source>
</evidence>
<dbReference type="InterPro" id="IPR038586">
    <property type="entry name" value="Tctex-1-like_sf"/>
</dbReference>
<reference evidence="3 4" key="1">
    <citation type="submission" date="2024-11" db="EMBL/GenBank/DDBJ databases">
        <title>Chromosome-level genome assembly of the freshwater bivalve Anodonta woodiana.</title>
        <authorList>
            <person name="Chen X."/>
        </authorList>
    </citation>
    <scope>NUCLEOTIDE SEQUENCE [LARGE SCALE GENOMIC DNA]</scope>
    <source>
        <strain evidence="3">MN2024</strain>
        <tissue evidence="3">Gills</tissue>
    </source>
</reference>
<name>A0ABD3W811_SINWO</name>
<sequence length="209" mass="23355">MLRKALTTFSESSSQGRNISRQDPKSSSSDGSVRKEIATQSQGAVKPSLAQVGKGPSLIGLLASKRFAKKMTSRFLSGRTGSMNDSSKTSSIQKEPSYRLEPHQTFNAEKAQAVVKEVLEGRLEGFKYHSKFCVNMSKSLSDEIKDRIKKLQFDRYKIVVMIYIGENKGESLLITSRCVWDAKLDGYATYTYSTSTFFCTATVYCLYNE</sequence>
<evidence type="ECO:0000256" key="1">
    <source>
        <dbReference type="ARBA" id="ARBA00005361"/>
    </source>
</evidence>
<organism evidence="3 4">
    <name type="scientific">Sinanodonta woodiana</name>
    <name type="common">Chinese pond mussel</name>
    <name type="synonym">Anodonta woodiana</name>
    <dbReference type="NCBI Taxonomy" id="1069815"/>
    <lineage>
        <taxon>Eukaryota</taxon>
        <taxon>Metazoa</taxon>
        <taxon>Spiralia</taxon>
        <taxon>Lophotrochozoa</taxon>
        <taxon>Mollusca</taxon>
        <taxon>Bivalvia</taxon>
        <taxon>Autobranchia</taxon>
        <taxon>Heteroconchia</taxon>
        <taxon>Palaeoheterodonta</taxon>
        <taxon>Unionida</taxon>
        <taxon>Unionoidea</taxon>
        <taxon>Unionidae</taxon>
        <taxon>Unioninae</taxon>
        <taxon>Sinanodonta</taxon>
    </lineage>
</organism>
<dbReference type="EMBL" id="JBJQND010000008">
    <property type="protein sequence ID" value="KAL3868882.1"/>
    <property type="molecule type" value="Genomic_DNA"/>
</dbReference>
<dbReference type="PANTHER" id="PTHR21255:SF65">
    <property type="entry name" value="TCTEX1 DOMAIN-CONTAINING PROTEIN 2"/>
    <property type="match status" value="1"/>
</dbReference>
<evidence type="ECO:0000256" key="2">
    <source>
        <dbReference type="SAM" id="MobiDB-lite"/>
    </source>
</evidence>
<dbReference type="Gene3D" id="3.30.1140.40">
    <property type="entry name" value="Tctex-1"/>
    <property type="match status" value="1"/>
</dbReference>
<protein>
    <submittedName>
        <fullName evidence="3">Uncharacterized protein</fullName>
    </submittedName>
</protein>
<accession>A0ABD3W811</accession>
<comment type="similarity">
    <text evidence="1">Belongs to the dynein light chain Tctex-type family.</text>
</comment>
<dbReference type="AlphaFoldDB" id="A0ABD3W811"/>
<dbReference type="Pfam" id="PF03645">
    <property type="entry name" value="Tctex-1"/>
    <property type="match status" value="1"/>
</dbReference>
<feature type="region of interest" description="Disordered" evidence="2">
    <location>
        <begin position="1"/>
        <end position="49"/>
    </location>
</feature>
<feature type="compositionally biased region" description="Polar residues" evidence="2">
    <location>
        <begin position="79"/>
        <end position="94"/>
    </location>
</feature>
<dbReference type="CDD" id="cd21451">
    <property type="entry name" value="DLC-like_TCTEX1D"/>
    <property type="match status" value="1"/>
</dbReference>
<comment type="caution">
    <text evidence="3">The sequence shown here is derived from an EMBL/GenBank/DDBJ whole genome shotgun (WGS) entry which is preliminary data.</text>
</comment>
<keyword evidence="4" id="KW-1185">Reference proteome</keyword>
<feature type="region of interest" description="Disordered" evidence="2">
    <location>
        <begin position="78"/>
        <end position="98"/>
    </location>
</feature>
<dbReference type="Proteomes" id="UP001634394">
    <property type="component" value="Unassembled WGS sequence"/>
</dbReference>
<feature type="compositionally biased region" description="Polar residues" evidence="2">
    <location>
        <begin position="7"/>
        <end position="31"/>
    </location>
</feature>
<gene>
    <name evidence="3" type="ORF">ACJMK2_041638</name>
</gene>